<protein>
    <recommendedName>
        <fullName evidence="5">Amine oxidase domain-containing protein</fullName>
    </recommendedName>
</protein>
<dbReference type="Gene3D" id="3.50.50.60">
    <property type="entry name" value="FAD/NAD(P)-binding domain"/>
    <property type="match status" value="2"/>
</dbReference>
<dbReference type="EMBL" id="LXEY01000010">
    <property type="protein sequence ID" value="OAV62602.1"/>
    <property type="molecule type" value="Genomic_DNA"/>
</dbReference>
<dbReference type="PANTHER" id="PTHR43563:SF1">
    <property type="entry name" value="AMINE OXIDASE [FLAVIN-CONTAINING] B"/>
    <property type="match status" value="1"/>
</dbReference>
<feature type="domain" description="Amine oxidase" evidence="5">
    <location>
        <begin position="18"/>
        <end position="431"/>
    </location>
</feature>
<evidence type="ECO:0000313" key="7">
    <source>
        <dbReference type="Proteomes" id="UP000078292"/>
    </source>
</evidence>
<feature type="binding site" evidence="4">
    <location>
        <position position="334"/>
    </location>
    <ligand>
        <name>substrate</name>
    </ligand>
</feature>
<evidence type="ECO:0000256" key="3">
    <source>
        <dbReference type="ARBA" id="ARBA00023002"/>
    </source>
</evidence>
<name>A0A1B7M1X9_9MICC</name>
<dbReference type="InterPro" id="IPR002937">
    <property type="entry name" value="Amino_oxidase"/>
</dbReference>
<dbReference type="AlphaFoldDB" id="A0A1B7M1X9"/>
<comment type="cofactor">
    <cofactor evidence="1">
        <name>FAD</name>
        <dbReference type="ChEBI" id="CHEBI:57692"/>
    </cofactor>
</comment>
<dbReference type="PANTHER" id="PTHR43563">
    <property type="entry name" value="AMINE OXIDASE"/>
    <property type="match status" value="1"/>
</dbReference>
<comment type="similarity">
    <text evidence="2">Belongs to the flavin monoamine oxidase family.</text>
</comment>
<organism evidence="6 7">
    <name type="scientific">Enteractinococcus helveticum</name>
    <dbReference type="NCBI Taxonomy" id="1837282"/>
    <lineage>
        <taxon>Bacteria</taxon>
        <taxon>Bacillati</taxon>
        <taxon>Actinomycetota</taxon>
        <taxon>Actinomycetes</taxon>
        <taxon>Micrococcales</taxon>
        <taxon>Micrococcaceae</taxon>
    </lineage>
</organism>
<gene>
    <name evidence="6" type="ORF">A6F49_05400</name>
</gene>
<dbReference type="InterPro" id="IPR036188">
    <property type="entry name" value="FAD/NAD-bd_sf"/>
</dbReference>
<accession>A0A1B7M1X9</accession>
<dbReference type="InterPro" id="IPR050703">
    <property type="entry name" value="Flavin_MAO"/>
</dbReference>
<dbReference type="STRING" id="1837282.A6F49_05400"/>
<dbReference type="Pfam" id="PF01593">
    <property type="entry name" value="Amino_oxidase"/>
    <property type="match status" value="1"/>
</dbReference>
<reference evidence="6 7" key="1">
    <citation type="submission" date="2016-04" db="EMBL/GenBank/DDBJ databases">
        <title>First whole genome shotgun sequence of the bacterium Enteractinococcus sp. strain UASWS1574.</title>
        <authorList>
            <person name="Crovadore J."/>
            <person name="Chablais R."/>
            <person name="Lefort F."/>
        </authorList>
    </citation>
    <scope>NUCLEOTIDE SEQUENCE [LARGE SCALE GENOMIC DNA]</scope>
    <source>
        <strain evidence="6 7">UASWS1574</strain>
    </source>
</reference>
<dbReference type="Proteomes" id="UP000078292">
    <property type="component" value="Unassembled WGS sequence"/>
</dbReference>
<sequence length="435" mass="48480">MSNANSNSTDVIIIGGGFAGVTAGRELSNLGLESIILEGRDRLAGRTWTKESDIGIPLEMGGTWVHWAMPYVWSEVKRYDLPLYITPFAEEAYWKTRNGLSTGTPDDLADVLDNGMNQLLSRSLEAFPTPHDPFPLTDLAHELDPKTIEEAINELDVSTEEKDVLNGIWALHFNCDAERGGFTTALRWGALANQDWKYLAEITERYKFVNGTQELLNAIQNDSKSQVKLNSPVTSIDEQEDQVVVTTRDGQRYSAKQVIVTVPINALKNLEFNGPFDPNALSIAQAGQASNGLKVWMRVQGQHKPFHCLGTSQDTLHWIQYENDLDGDSVLVAFAPDASRLDGNNVAEVQKALHEYRPDLEVLAVDSHDWVNDEFAQQTWTMFRPCQLTGDATTLLTKHTRTWLAGADYAHGWTSFIDGAIESGMRTARRISRTL</sequence>
<evidence type="ECO:0000256" key="4">
    <source>
        <dbReference type="PIRSR" id="PIRSR601613-1"/>
    </source>
</evidence>
<dbReference type="RefSeq" id="WP_043056917.1">
    <property type="nucleotide sequence ID" value="NZ_LXEY01000010.1"/>
</dbReference>
<comment type="caution">
    <text evidence="6">The sequence shown here is derived from an EMBL/GenBank/DDBJ whole genome shotgun (WGS) entry which is preliminary data.</text>
</comment>
<evidence type="ECO:0000256" key="1">
    <source>
        <dbReference type="ARBA" id="ARBA00001974"/>
    </source>
</evidence>
<evidence type="ECO:0000259" key="5">
    <source>
        <dbReference type="Pfam" id="PF01593"/>
    </source>
</evidence>
<keyword evidence="3" id="KW-0560">Oxidoreductase</keyword>
<evidence type="ECO:0000313" key="6">
    <source>
        <dbReference type="EMBL" id="OAV62602.1"/>
    </source>
</evidence>
<dbReference type="SUPFAM" id="SSF51905">
    <property type="entry name" value="FAD/NAD(P)-binding domain"/>
    <property type="match status" value="1"/>
</dbReference>
<dbReference type="PRINTS" id="PR00757">
    <property type="entry name" value="AMINEOXDASEF"/>
</dbReference>
<proteinExistence type="inferred from homology"/>
<evidence type="ECO:0000256" key="2">
    <source>
        <dbReference type="ARBA" id="ARBA00005995"/>
    </source>
</evidence>
<dbReference type="GO" id="GO:0016491">
    <property type="term" value="F:oxidoreductase activity"/>
    <property type="evidence" value="ECO:0007669"/>
    <property type="project" value="UniProtKB-KW"/>
</dbReference>
<feature type="binding site" evidence="4">
    <location>
        <position position="233"/>
    </location>
    <ligand>
        <name>FAD</name>
        <dbReference type="ChEBI" id="CHEBI:57692"/>
    </ligand>
</feature>
<dbReference type="Gene3D" id="3.90.660.10">
    <property type="match status" value="2"/>
</dbReference>
<dbReference type="OrthoDB" id="337830at2"/>
<dbReference type="InterPro" id="IPR001613">
    <property type="entry name" value="Flavin_amine_oxidase"/>
</dbReference>
<keyword evidence="7" id="KW-1185">Reference proteome</keyword>